<keyword evidence="3" id="KW-0223">Dioxygenase</keyword>
<dbReference type="GO" id="GO:0051213">
    <property type="term" value="F:dioxygenase activity"/>
    <property type="evidence" value="ECO:0007669"/>
    <property type="project" value="UniProtKB-KW"/>
</dbReference>
<name>A0A1G7LIU2_9FLAO</name>
<dbReference type="Pfam" id="PF00903">
    <property type="entry name" value="Glyoxalase"/>
    <property type="match status" value="2"/>
</dbReference>
<evidence type="ECO:0000313" key="3">
    <source>
        <dbReference type="EMBL" id="SDF48920.1"/>
    </source>
</evidence>
<dbReference type="PANTHER" id="PTHR43048:SF3">
    <property type="entry name" value="METHYLMALONYL-COA EPIMERASE, MITOCHONDRIAL"/>
    <property type="match status" value="1"/>
</dbReference>
<evidence type="ECO:0000259" key="2">
    <source>
        <dbReference type="PROSITE" id="PS51819"/>
    </source>
</evidence>
<dbReference type="eggNOG" id="COG0346">
    <property type="taxonomic scope" value="Bacteria"/>
</dbReference>
<dbReference type="Gene3D" id="3.10.180.10">
    <property type="entry name" value="2,3-Dihydroxybiphenyl 1,2-Dioxygenase, domain 1"/>
    <property type="match status" value="2"/>
</dbReference>
<dbReference type="EMBL" id="FNBD01000018">
    <property type="protein sequence ID" value="SDF48920.1"/>
    <property type="molecule type" value="Genomic_DNA"/>
</dbReference>
<dbReference type="AlphaFoldDB" id="A0A1G7LIU2"/>
<dbReference type="PROSITE" id="PS51819">
    <property type="entry name" value="VOC"/>
    <property type="match status" value="2"/>
</dbReference>
<evidence type="ECO:0000256" key="1">
    <source>
        <dbReference type="ARBA" id="ARBA00022723"/>
    </source>
</evidence>
<proteinExistence type="predicted"/>
<dbReference type="PANTHER" id="PTHR43048">
    <property type="entry name" value="METHYLMALONYL-COA EPIMERASE"/>
    <property type="match status" value="1"/>
</dbReference>
<gene>
    <name evidence="3" type="ORF">SAMN04487992_11821</name>
</gene>
<dbReference type="InterPro" id="IPR029068">
    <property type="entry name" value="Glyas_Bleomycin-R_OHBP_Dase"/>
</dbReference>
<sequence length="354" mass="39555">MAKIINGIQQIGIGVADAKSVFNWYRKYLGFDILVFEDIATADLMTQYTNHKVERRHALLSLNMKGGGGLEIWQFTGRIPTASKTPFLMGDLGINCMKIRAANVLDAHSNLKALNLDTLGALSATQDGKPHFFFQDPWSNLVEVVQDDYLFSETKSISGGVIGTIIGVSDMDSALPFYQMILGYDVQASDRSGSFEDFKELPGGTHAFRRVLLKHQKSAVGGFGELLGPTEIELIQVIDRKPIKIYKDRLWGDLGYIHLCFDINGMKMLRDEAKDLGFPFTVDSADSFDMGDAAGHFSYIEDPDGTLIEFVETHKVPILKKLGIFINLKKRNPLNPLPKWLVKAMQVHRVKRNL</sequence>
<dbReference type="RefSeq" id="WP_074539446.1">
    <property type="nucleotide sequence ID" value="NZ_FNBD01000018.1"/>
</dbReference>
<dbReference type="InterPro" id="IPR037523">
    <property type="entry name" value="VOC_core"/>
</dbReference>
<dbReference type="Proteomes" id="UP000182114">
    <property type="component" value="Unassembled WGS sequence"/>
</dbReference>
<keyword evidence="1" id="KW-0479">Metal-binding</keyword>
<keyword evidence="4" id="KW-1185">Reference proteome</keyword>
<accession>A0A1G7LIU2</accession>
<feature type="domain" description="VOC" evidence="2">
    <location>
        <begin position="160"/>
        <end position="313"/>
    </location>
</feature>
<dbReference type="GO" id="GO:0046872">
    <property type="term" value="F:metal ion binding"/>
    <property type="evidence" value="ECO:0007669"/>
    <property type="project" value="UniProtKB-KW"/>
</dbReference>
<protein>
    <submittedName>
        <fullName evidence="3">Catechol 2,3-dioxygenase</fullName>
    </submittedName>
</protein>
<dbReference type="InterPro" id="IPR051785">
    <property type="entry name" value="MMCE/EMCE_epimerase"/>
</dbReference>
<feature type="domain" description="VOC" evidence="2">
    <location>
        <begin position="7"/>
        <end position="147"/>
    </location>
</feature>
<reference evidence="4" key="1">
    <citation type="submission" date="2016-10" db="EMBL/GenBank/DDBJ databases">
        <authorList>
            <person name="Varghese N."/>
            <person name="Submissions S."/>
        </authorList>
    </citation>
    <scope>NUCLEOTIDE SEQUENCE [LARGE SCALE GENOMIC DNA]</scope>
    <source>
        <strain evidence="4">DSM 24729</strain>
    </source>
</reference>
<dbReference type="InterPro" id="IPR004360">
    <property type="entry name" value="Glyas_Fos-R_dOase_dom"/>
</dbReference>
<dbReference type="SUPFAM" id="SSF54593">
    <property type="entry name" value="Glyoxalase/Bleomycin resistance protein/Dihydroxybiphenyl dioxygenase"/>
    <property type="match status" value="2"/>
</dbReference>
<organism evidence="3 4">
    <name type="scientific">Cellulophaga baltica</name>
    <dbReference type="NCBI Taxonomy" id="76594"/>
    <lineage>
        <taxon>Bacteria</taxon>
        <taxon>Pseudomonadati</taxon>
        <taxon>Bacteroidota</taxon>
        <taxon>Flavobacteriia</taxon>
        <taxon>Flavobacteriales</taxon>
        <taxon>Flavobacteriaceae</taxon>
        <taxon>Cellulophaga</taxon>
    </lineage>
</organism>
<dbReference type="GO" id="GO:0004493">
    <property type="term" value="F:methylmalonyl-CoA epimerase activity"/>
    <property type="evidence" value="ECO:0007669"/>
    <property type="project" value="TreeGrafter"/>
</dbReference>
<evidence type="ECO:0000313" key="4">
    <source>
        <dbReference type="Proteomes" id="UP000182114"/>
    </source>
</evidence>
<dbReference type="GO" id="GO:0046491">
    <property type="term" value="P:L-methylmalonyl-CoA metabolic process"/>
    <property type="evidence" value="ECO:0007669"/>
    <property type="project" value="TreeGrafter"/>
</dbReference>
<keyword evidence="3" id="KW-0560">Oxidoreductase</keyword>